<proteinExistence type="predicted"/>
<evidence type="ECO:0008006" key="3">
    <source>
        <dbReference type="Google" id="ProtNLM"/>
    </source>
</evidence>
<evidence type="ECO:0000313" key="2">
    <source>
        <dbReference type="Proteomes" id="UP000637239"/>
    </source>
</evidence>
<gene>
    <name evidence="1" type="ORF">ACHE_40449S</name>
</gene>
<sequence>MTPNNNDNDNDGPMVDIIISGIGGKLLFDGPLKLDPTLDNQTICQDAVRTILTAAREVAASSSSSEASSSSGAGNDGNKPTLIVLNTTGISDKRDLPFAMMPLYYWMLKVPHEDKKVMEALIRDEMAKPIEGRGVGGYAIVRPSLLTEGEGDGLEKVRVGGEEDPAVGYVIAREDVGAAFFLLSQENVRRSP</sequence>
<dbReference type="GeneID" id="66982244"/>
<dbReference type="Proteomes" id="UP000637239">
    <property type="component" value="Chromosome 4"/>
</dbReference>
<protein>
    <recommendedName>
        <fullName evidence="3">NAD(P)-binding domain-containing protein</fullName>
    </recommendedName>
</protein>
<reference evidence="1" key="2">
    <citation type="submission" date="2021-02" db="EMBL/GenBank/DDBJ databases">
        <title>Aspergillus chevalieri M1 genome sequence.</title>
        <authorList>
            <person name="Kadooka C."/>
            <person name="Mori K."/>
            <person name="Futagami T."/>
        </authorList>
    </citation>
    <scope>NUCLEOTIDE SEQUENCE</scope>
    <source>
        <strain evidence="1">M1</strain>
    </source>
</reference>
<dbReference type="KEGG" id="ache:ACHE_40449S"/>
<organism evidence="1 2">
    <name type="scientific">Aspergillus chevalieri</name>
    <name type="common">Eurotium chevalieri</name>
    <dbReference type="NCBI Taxonomy" id="182096"/>
    <lineage>
        <taxon>Eukaryota</taxon>
        <taxon>Fungi</taxon>
        <taxon>Dikarya</taxon>
        <taxon>Ascomycota</taxon>
        <taxon>Pezizomycotina</taxon>
        <taxon>Eurotiomycetes</taxon>
        <taxon>Eurotiomycetidae</taxon>
        <taxon>Eurotiales</taxon>
        <taxon>Aspergillaceae</taxon>
        <taxon>Aspergillus</taxon>
        <taxon>Aspergillus subgen. Aspergillus</taxon>
    </lineage>
</organism>
<dbReference type="AlphaFoldDB" id="A0A7R7VNE7"/>
<name>A0A7R7VNE7_ASPCH</name>
<reference evidence="1" key="1">
    <citation type="submission" date="2021-01" db="EMBL/GenBank/DDBJ databases">
        <authorList>
            <consortium name="Aspergillus chevalieri M1 genome sequencing consortium"/>
            <person name="Kazuki M."/>
            <person name="Futagami T."/>
        </authorList>
    </citation>
    <scope>NUCLEOTIDE SEQUENCE</scope>
    <source>
        <strain evidence="1">M1</strain>
    </source>
</reference>
<dbReference type="RefSeq" id="XP_043136407.1">
    <property type="nucleotide sequence ID" value="XM_043278649.1"/>
</dbReference>
<dbReference type="EMBL" id="AP024419">
    <property type="protein sequence ID" value="BCR87885.1"/>
    <property type="molecule type" value="Genomic_DNA"/>
</dbReference>
<evidence type="ECO:0000313" key="1">
    <source>
        <dbReference type="EMBL" id="BCR87885.1"/>
    </source>
</evidence>
<accession>A0A7R7VNE7</accession>
<dbReference type="Gene3D" id="3.40.50.720">
    <property type="entry name" value="NAD(P)-binding Rossmann-like Domain"/>
    <property type="match status" value="1"/>
</dbReference>
<keyword evidence="2" id="KW-1185">Reference proteome</keyword>